<evidence type="ECO:0008006" key="9">
    <source>
        <dbReference type="Google" id="ProtNLM"/>
    </source>
</evidence>
<dbReference type="GO" id="GO:0004671">
    <property type="term" value="F:protein C-terminal S-isoprenylcysteine carboxyl O-methyltransferase activity"/>
    <property type="evidence" value="ECO:0007669"/>
    <property type="project" value="InterPro"/>
</dbReference>
<gene>
    <name evidence="7" type="ORF">BHS09_15865</name>
</gene>
<name>A0AAE6FZW9_MYXXA</name>
<feature type="transmembrane region" description="Helical" evidence="6">
    <location>
        <begin position="135"/>
        <end position="159"/>
    </location>
</feature>
<dbReference type="RefSeq" id="WP_140791092.1">
    <property type="nucleotide sequence ID" value="NZ_CP017170.1"/>
</dbReference>
<reference evidence="7 8" key="1">
    <citation type="journal article" date="2019" name="Science">
        <title>Social genes are selection hotspots in kin groups of a soil microbe.</title>
        <authorList>
            <person name="Wielgoss S."/>
            <person name="Wolfensberger R."/>
            <person name="Sun L."/>
            <person name="Fiegna F."/>
            <person name="Velicer G.J."/>
        </authorList>
    </citation>
    <scope>NUCLEOTIDE SEQUENCE [LARGE SCALE GENOMIC DNA]</scope>
    <source>
        <strain evidence="7 8">MC3.5.9c15</strain>
    </source>
</reference>
<dbReference type="Proteomes" id="UP000320179">
    <property type="component" value="Chromosome"/>
</dbReference>
<dbReference type="InterPro" id="IPR052527">
    <property type="entry name" value="Metal_cation-efflux_comp"/>
</dbReference>
<evidence type="ECO:0000256" key="1">
    <source>
        <dbReference type="ARBA" id="ARBA00004141"/>
    </source>
</evidence>
<feature type="region of interest" description="Disordered" evidence="5">
    <location>
        <begin position="190"/>
        <end position="212"/>
    </location>
</feature>
<keyword evidence="4 6" id="KW-0472">Membrane</keyword>
<organism evidence="7 8">
    <name type="scientific">Myxococcus xanthus</name>
    <dbReference type="NCBI Taxonomy" id="34"/>
    <lineage>
        <taxon>Bacteria</taxon>
        <taxon>Pseudomonadati</taxon>
        <taxon>Myxococcota</taxon>
        <taxon>Myxococcia</taxon>
        <taxon>Myxococcales</taxon>
        <taxon>Cystobacterineae</taxon>
        <taxon>Myxococcaceae</taxon>
        <taxon>Myxococcus</taxon>
    </lineage>
</organism>
<evidence type="ECO:0000256" key="3">
    <source>
        <dbReference type="ARBA" id="ARBA00022989"/>
    </source>
</evidence>
<sequence length="212" mass="24204">MVTQGGFTLLVVLVFLQRGLEQRFSDRNTAALRQRGARDHTPRELSRTLLVLHMAWFAAMLLEVWAWGRPFQAPLGIAMVTAVLLAQALRYASMQALGVQWTLGFFTMPELGVVDRGVYRYCRHPSVFAVMVEMFALPLVHGAWLTSTVFGCVYTALLIRRTDLEEQALKQDTDYARLLMDRPRYLPVPPWLRRGNKQPEPPASRVERGRHP</sequence>
<proteinExistence type="predicted"/>
<keyword evidence="3 6" id="KW-1133">Transmembrane helix</keyword>
<dbReference type="EMBL" id="CP017174">
    <property type="protein sequence ID" value="QDE68336.1"/>
    <property type="molecule type" value="Genomic_DNA"/>
</dbReference>
<dbReference type="AlphaFoldDB" id="A0AAE6FZW9"/>
<evidence type="ECO:0000256" key="4">
    <source>
        <dbReference type="ARBA" id="ARBA00023136"/>
    </source>
</evidence>
<keyword evidence="2 6" id="KW-0812">Transmembrane</keyword>
<accession>A0AAE6FZW9</accession>
<feature type="transmembrane region" description="Helical" evidence="6">
    <location>
        <begin position="45"/>
        <end position="66"/>
    </location>
</feature>
<dbReference type="Pfam" id="PF04140">
    <property type="entry name" value="ICMT"/>
    <property type="match status" value="1"/>
</dbReference>
<evidence type="ECO:0000256" key="6">
    <source>
        <dbReference type="SAM" id="Phobius"/>
    </source>
</evidence>
<evidence type="ECO:0000313" key="7">
    <source>
        <dbReference type="EMBL" id="QDE68336.1"/>
    </source>
</evidence>
<evidence type="ECO:0000256" key="2">
    <source>
        <dbReference type="ARBA" id="ARBA00022692"/>
    </source>
</evidence>
<dbReference type="Gene3D" id="1.20.120.1630">
    <property type="match status" value="1"/>
</dbReference>
<dbReference type="PANTHER" id="PTHR43847:SF1">
    <property type="entry name" value="BLL3993 PROTEIN"/>
    <property type="match status" value="1"/>
</dbReference>
<evidence type="ECO:0000313" key="8">
    <source>
        <dbReference type="Proteomes" id="UP000320179"/>
    </source>
</evidence>
<evidence type="ECO:0000256" key="5">
    <source>
        <dbReference type="SAM" id="MobiDB-lite"/>
    </source>
</evidence>
<dbReference type="PANTHER" id="PTHR43847">
    <property type="entry name" value="BLL3993 PROTEIN"/>
    <property type="match status" value="1"/>
</dbReference>
<dbReference type="InterPro" id="IPR007269">
    <property type="entry name" value="ICMT_MeTrfase"/>
</dbReference>
<comment type="subcellular location">
    <subcellularLocation>
        <location evidence="1">Membrane</location>
        <topology evidence="1">Multi-pass membrane protein</topology>
    </subcellularLocation>
</comment>
<protein>
    <recommendedName>
        <fullName evidence="9">Isoprenylcysteine carboxyl methyltransferase</fullName>
    </recommendedName>
</protein>
<dbReference type="GO" id="GO:0016020">
    <property type="term" value="C:membrane"/>
    <property type="evidence" value="ECO:0007669"/>
    <property type="project" value="UniProtKB-SubCell"/>
</dbReference>